<dbReference type="GO" id="GO:0008757">
    <property type="term" value="F:S-adenosylmethionine-dependent methyltransferase activity"/>
    <property type="evidence" value="ECO:0007669"/>
    <property type="project" value="InterPro"/>
</dbReference>
<sequence length="279" mass="30789">MSSTDDRTTEAKYDYKADEDMRTDVWDENLHVGYWSGPEDTSAVEVATDQLTDFVLERTRIGAGQRLLDVGCGLGKPARRAAERTGCTVAGISDDPAQVKRANEAAEAAGATEQVKFLHADAMEPLPFGAAEFDAAWAIESLVHMPDREKAFRNMAAVLKPGATLVATDFFENVPLTGERKEAVDAFLGVASLGPIPRLEDYPVLLRSTGFELVEFLDITENTHRTYALLLQSLYDTEKELRADHGDAVYEGFVKAFRGCAEWLVPRYMLFVARRSADS</sequence>
<dbReference type="PANTHER" id="PTHR44068">
    <property type="entry name" value="ZGC:194242"/>
    <property type="match status" value="1"/>
</dbReference>
<dbReference type="AlphaFoldDB" id="A0A1G7UQ57"/>
<keyword evidence="5" id="KW-0830">Ubiquinone</keyword>
<proteinExistence type="predicted"/>
<dbReference type="PANTHER" id="PTHR44068:SF11">
    <property type="entry name" value="GERANYL DIPHOSPHATE 2-C-METHYLTRANSFERASE"/>
    <property type="match status" value="1"/>
</dbReference>
<dbReference type="OrthoDB" id="9769602at2"/>
<evidence type="ECO:0000256" key="1">
    <source>
        <dbReference type="ARBA" id="ARBA00022603"/>
    </source>
</evidence>
<dbReference type="InterPro" id="IPR020803">
    <property type="entry name" value="MeTfrase_dom"/>
</dbReference>
<dbReference type="Proteomes" id="UP000199623">
    <property type="component" value="Unassembled WGS sequence"/>
</dbReference>
<dbReference type="SMART" id="SM00828">
    <property type="entry name" value="PKS_MT"/>
    <property type="match status" value="1"/>
</dbReference>
<keyword evidence="6" id="KW-1185">Reference proteome</keyword>
<feature type="domain" description="Polyketide synthase-like methyltransferase" evidence="4">
    <location>
        <begin position="21"/>
        <end position="266"/>
    </location>
</feature>
<dbReference type="Gene3D" id="3.40.50.150">
    <property type="entry name" value="Vaccinia Virus protein VP39"/>
    <property type="match status" value="1"/>
</dbReference>
<keyword evidence="1 5" id="KW-0489">Methyltransferase</keyword>
<name>A0A1G7UQ57_9PSEU</name>
<evidence type="ECO:0000256" key="2">
    <source>
        <dbReference type="ARBA" id="ARBA00022679"/>
    </source>
</evidence>
<dbReference type="InterPro" id="IPR013216">
    <property type="entry name" value="Methyltransf_11"/>
</dbReference>
<evidence type="ECO:0000256" key="3">
    <source>
        <dbReference type="ARBA" id="ARBA00022691"/>
    </source>
</evidence>
<dbReference type="CDD" id="cd02440">
    <property type="entry name" value="AdoMet_MTases"/>
    <property type="match status" value="1"/>
</dbReference>
<evidence type="ECO:0000259" key="4">
    <source>
        <dbReference type="SMART" id="SM00828"/>
    </source>
</evidence>
<dbReference type="RefSeq" id="WP_090051517.1">
    <property type="nucleotide sequence ID" value="NZ_FNCC01000008.1"/>
</dbReference>
<dbReference type="GO" id="GO:0032259">
    <property type="term" value="P:methylation"/>
    <property type="evidence" value="ECO:0007669"/>
    <property type="project" value="UniProtKB-KW"/>
</dbReference>
<accession>A0A1G7UQ57</accession>
<protein>
    <submittedName>
        <fullName evidence="5">Ubiquinone/menaquinone biosynthesis C-methylase UbiE</fullName>
    </submittedName>
</protein>
<keyword evidence="2" id="KW-0808">Transferase</keyword>
<gene>
    <name evidence="5" type="ORF">SAMN05216553_108337</name>
</gene>
<keyword evidence="3" id="KW-0949">S-adenosyl-L-methionine</keyword>
<dbReference type="STRING" id="200378.SAMN05216553_108337"/>
<reference evidence="6" key="1">
    <citation type="submission" date="2016-10" db="EMBL/GenBank/DDBJ databases">
        <authorList>
            <person name="Varghese N."/>
            <person name="Submissions S."/>
        </authorList>
    </citation>
    <scope>NUCLEOTIDE SEQUENCE [LARGE SCALE GENOMIC DNA]</scope>
    <source>
        <strain evidence="6">CGMCC 4.3506</strain>
    </source>
</reference>
<dbReference type="InterPro" id="IPR050447">
    <property type="entry name" value="Erg6_SMT_methyltransf"/>
</dbReference>
<dbReference type="Pfam" id="PF08241">
    <property type="entry name" value="Methyltransf_11"/>
    <property type="match status" value="1"/>
</dbReference>
<dbReference type="SUPFAM" id="SSF53335">
    <property type="entry name" value="S-adenosyl-L-methionine-dependent methyltransferases"/>
    <property type="match status" value="1"/>
</dbReference>
<dbReference type="InterPro" id="IPR029063">
    <property type="entry name" value="SAM-dependent_MTases_sf"/>
</dbReference>
<evidence type="ECO:0000313" key="6">
    <source>
        <dbReference type="Proteomes" id="UP000199623"/>
    </source>
</evidence>
<dbReference type="EMBL" id="FNCC01000008">
    <property type="protein sequence ID" value="SDG49478.1"/>
    <property type="molecule type" value="Genomic_DNA"/>
</dbReference>
<evidence type="ECO:0000313" key="5">
    <source>
        <dbReference type="EMBL" id="SDG49478.1"/>
    </source>
</evidence>
<organism evidence="5 6">
    <name type="scientific">Lentzea fradiae</name>
    <dbReference type="NCBI Taxonomy" id="200378"/>
    <lineage>
        <taxon>Bacteria</taxon>
        <taxon>Bacillati</taxon>
        <taxon>Actinomycetota</taxon>
        <taxon>Actinomycetes</taxon>
        <taxon>Pseudonocardiales</taxon>
        <taxon>Pseudonocardiaceae</taxon>
        <taxon>Lentzea</taxon>
    </lineage>
</organism>